<reference evidence="2" key="1">
    <citation type="submission" date="2022-10" db="EMBL/GenBank/DDBJ databases">
        <authorList>
            <person name="Chen Y."/>
            <person name="Dougan E. K."/>
            <person name="Chan C."/>
            <person name="Rhodes N."/>
            <person name="Thang M."/>
        </authorList>
    </citation>
    <scope>NUCLEOTIDE SEQUENCE</scope>
</reference>
<dbReference type="Proteomes" id="UP001152797">
    <property type="component" value="Unassembled WGS sequence"/>
</dbReference>
<evidence type="ECO:0000313" key="4">
    <source>
        <dbReference type="Proteomes" id="UP001152797"/>
    </source>
</evidence>
<feature type="region of interest" description="Disordered" evidence="1">
    <location>
        <begin position="177"/>
        <end position="258"/>
    </location>
</feature>
<feature type="region of interest" description="Disordered" evidence="1">
    <location>
        <begin position="271"/>
        <end position="295"/>
    </location>
</feature>
<evidence type="ECO:0000313" key="3">
    <source>
        <dbReference type="EMBL" id="CAL4775349.1"/>
    </source>
</evidence>
<comment type="caution">
    <text evidence="2">The sequence shown here is derived from an EMBL/GenBank/DDBJ whole genome shotgun (WGS) entry which is preliminary data.</text>
</comment>
<feature type="compositionally biased region" description="Basic and acidic residues" evidence="1">
    <location>
        <begin position="211"/>
        <end position="257"/>
    </location>
</feature>
<accession>A0A9P1C9J6</accession>
<dbReference type="EMBL" id="CAMXCT030001225">
    <property type="protein sequence ID" value="CAL4775349.1"/>
    <property type="molecule type" value="Genomic_DNA"/>
</dbReference>
<gene>
    <name evidence="2" type="ORF">C1SCF055_LOCUS15265</name>
</gene>
<organism evidence="2">
    <name type="scientific">Cladocopium goreaui</name>
    <dbReference type="NCBI Taxonomy" id="2562237"/>
    <lineage>
        <taxon>Eukaryota</taxon>
        <taxon>Sar</taxon>
        <taxon>Alveolata</taxon>
        <taxon>Dinophyceae</taxon>
        <taxon>Suessiales</taxon>
        <taxon>Symbiodiniaceae</taxon>
        <taxon>Cladocopium</taxon>
    </lineage>
</organism>
<evidence type="ECO:0000256" key="1">
    <source>
        <dbReference type="SAM" id="MobiDB-lite"/>
    </source>
</evidence>
<sequence length="361" mass="39332">MSSPVRYGDVMPQLREDVLWPCLEDVAQGARFKSEDFNCQDMAAVAQAFAKLERPNEVYATVLDRCFCMPRAADRDLCYLLWAAATVPRWADSPFVGRAVLELTKRDAAQMASKDLTQLLQSLGKLLRLPGQAPARVAALRWQLQVLFLEGVRRSQSFGTKDLACLERAREALEQDEAPVAGYGGSPCLGPPPGIDGREEASCHDSPGSHSHGECHSHGHDGHSHGHDGHSHDGHSHDGHSHGHDGHSHGHSHEHSHSTCTAVISHGDAHGHQTKCEGEGTFESSTSPKEAPSCENETCCPYIRAGPEMRLNAHCSFAGHCVRMKNTFIHIPCSSFSDSESDGECAVCSFKRSRSCDDLIL</sequence>
<proteinExistence type="predicted"/>
<name>A0A9P1C9J6_9DINO</name>
<dbReference type="AlphaFoldDB" id="A0A9P1C9J6"/>
<reference evidence="3 4" key="2">
    <citation type="submission" date="2024-05" db="EMBL/GenBank/DDBJ databases">
        <authorList>
            <person name="Chen Y."/>
            <person name="Shah S."/>
            <person name="Dougan E. K."/>
            <person name="Thang M."/>
            <person name="Chan C."/>
        </authorList>
    </citation>
    <scope>NUCLEOTIDE SEQUENCE [LARGE SCALE GENOMIC DNA]</scope>
</reference>
<dbReference type="EMBL" id="CAMXCT020001225">
    <property type="protein sequence ID" value="CAL1141412.1"/>
    <property type="molecule type" value="Genomic_DNA"/>
</dbReference>
<keyword evidence="4" id="KW-1185">Reference proteome</keyword>
<protein>
    <submittedName>
        <fullName evidence="2">Uncharacterized protein</fullName>
    </submittedName>
</protein>
<dbReference type="EMBL" id="CAMXCT010001225">
    <property type="protein sequence ID" value="CAI3988037.1"/>
    <property type="molecule type" value="Genomic_DNA"/>
</dbReference>
<evidence type="ECO:0000313" key="2">
    <source>
        <dbReference type="EMBL" id="CAI3988037.1"/>
    </source>
</evidence>